<dbReference type="GO" id="GO:0005840">
    <property type="term" value="C:ribosome"/>
    <property type="evidence" value="ECO:0007669"/>
    <property type="project" value="UniProtKB-KW"/>
</dbReference>
<proteinExistence type="predicted"/>
<dbReference type="InterPro" id="IPR024794">
    <property type="entry name" value="Rbsml_eL15_core_dom_sf"/>
</dbReference>
<dbReference type="GO" id="GO:1990904">
    <property type="term" value="C:ribonucleoprotein complex"/>
    <property type="evidence" value="ECO:0007669"/>
    <property type="project" value="UniProtKB-KW"/>
</dbReference>
<dbReference type="AlphaFoldDB" id="A0AAE1BKU9"/>
<dbReference type="Proteomes" id="UP001286313">
    <property type="component" value="Unassembled WGS sequence"/>
</dbReference>
<dbReference type="Gene3D" id="3.40.1120.10">
    <property type="entry name" value="Ribosomal protein l15e"/>
    <property type="match status" value="1"/>
</dbReference>
<evidence type="ECO:0000256" key="1">
    <source>
        <dbReference type="ARBA" id="ARBA00022980"/>
    </source>
</evidence>
<evidence type="ECO:0000256" key="3">
    <source>
        <dbReference type="SAM" id="Phobius"/>
    </source>
</evidence>
<keyword evidence="3" id="KW-0472">Membrane</keyword>
<accession>A0AAE1BKU9</accession>
<evidence type="ECO:0000256" key="2">
    <source>
        <dbReference type="ARBA" id="ARBA00023274"/>
    </source>
</evidence>
<evidence type="ECO:0000313" key="5">
    <source>
        <dbReference type="Proteomes" id="UP001286313"/>
    </source>
</evidence>
<keyword evidence="2" id="KW-0687">Ribonucleoprotein</keyword>
<evidence type="ECO:0000313" key="4">
    <source>
        <dbReference type="EMBL" id="KAK3852661.1"/>
    </source>
</evidence>
<keyword evidence="5" id="KW-1185">Reference proteome</keyword>
<dbReference type="SUPFAM" id="SSF54189">
    <property type="entry name" value="Ribosomal proteins S24e, L23 and L15e"/>
    <property type="match status" value="1"/>
</dbReference>
<keyword evidence="3" id="KW-1133">Transmembrane helix</keyword>
<reference evidence="4" key="1">
    <citation type="submission" date="2023-10" db="EMBL/GenBank/DDBJ databases">
        <title>Genome assemblies of two species of porcelain crab, Petrolisthes cinctipes and Petrolisthes manimaculis (Anomura: Porcellanidae).</title>
        <authorList>
            <person name="Angst P."/>
        </authorList>
    </citation>
    <scope>NUCLEOTIDE SEQUENCE</scope>
    <source>
        <strain evidence="4">PB745_01</strain>
        <tissue evidence="4">Gill</tissue>
    </source>
</reference>
<keyword evidence="3" id="KW-0812">Transmembrane</keyword>
<keyword evidence="1" id="KW-0689">Ribosomal protein</keyword>
<organism evidence="4 5">
    <name type="scientific">Petrolisthes cinctipes</name>
    <name type="common">Flat porcelain crab</name>
    <dbReference type="NCBI Taxonomy" id="88211"/>
    <lineage>
        <taxon>Eukaryota</taxon>
        <taxon>Metazoa</taxon>
        <taxon>Ecdysozoa</taxon>
        <taxon>Arthropoda</taxon>
        <taxon>Crustacea</taxon>
        <taxon>Multicrustacea</taxon>
        <taxon>Malacostraca</taxon>
        <taxon>Eumalacostraca</taxon>
        <taxon>Eucarida</taxon>
        <taxon>Decapoda</taxon>
        <taxon>Pleocyemata</taxon>
        <taxon>Anomura</taxon>
        <taxon>Galatheoidea</taxon>
        <taxon>Porcellanidae</taxon>
        <taxon>Petrolisthes</taxon>
    </lineage>
</organism>
<protein>
    <submittedName>
        <fullName evidence="4">Uncharacterized protein</fullName>
    </submittedName>
</protein>
<comment type="caution">
    <text evidence="4">The sequence shown here is derived from an EMBL/GenBank/DDBJ whole genome shotgun (WGS) entry which is preliminary data.</text>
</comment>
<feature type="transmembrane region" description="Helical" evidence="3">
    <location>
        <begin position="6"/>
        <end position="29"/>
    </location>
</feature>
<sequence>MVIEVVVIEVMVIEVVVIVELLMVVMVVIGCDCVNGVMVIGGDDTSITSTPYNAYTEHPRPTPPQKAPRLGYKAKLGLVIYDRKHPVTKAYTNDKPKSHGVHSTVVLVC</sequence>
<dbReference type="GO" id="GO:0006412">
    <property type="term" value="P:translation"/>
    <property type="evidence" value="ECO:0007669"/>
    <property type="project" value="InterPro"/>
</dbReference>
<dbReference type="EMBL" id="JAWQEG010007311">
    <property type="protein sequence ID" value="KAK3852661.1"/>
    <property type="molecule type" value="Genomic_DNA"/>
</dbReference>
<dbReference type="GO" id="GO:0003735">
    <property type="term" value="F:structural constituent of ribosome"/>
    <property type="evidence" value="ECO:0007669"/>
    <property type="project" value="InterPro"/>
</dbReference>
<gene>
    <name evidence="4" type="ORF">Pcinc_040761</name>
</gene>
<dbReference type="InterPro" id="IPR012678">
    <property type="entry name" value="Ribosomal_uL23/eL15/eS24_sf"/>
</dbReference>
<name>A0AAE1BKU9_PETCI</name>